<proteinExistence type="predicted"/>
<evidence type="ECO:0000259" key="2">
    <source>
        <dbReference type="Pfam" id="PF10988"/>
    </source>
</evidence>
<feature type="signal peptide" evidence="1">
    <location>
        <begin position="1"/>
        <end position="19"/>
    </location>
</feature>
<dbReference type="Gene3D" id="2.160.20.120">
    <property type="match status" value="2"/>
</dbReference>
<dbReference type="OrthoDB" id="5706538at2"/>
<dbReference type="EMBL" id="QEKH01000008">
    <property type="protein sequence ID" value="PVY43549.1"/>
    <property type="molecule type" value="Genomic_DNA"/>
</dbReference>
<comment type="caution">
    <text evidence="3">The sequence shown here is derived from an EMBL/GenBank/DDBJ whole genome shotgun (WGS) entry which is preliminary data.</text>
</comment>
<dbReference type="PROSITE" id="PS51257">
    <property type="entry name" value="PROKAR_LIPOPROTEIN"/>
    <property type="match status" value="1"/>
</dbReference>
<dbReference type="GeneID" id="78294758"/>
<evidence type="ECO:0000313" key="4">
    <source>
        <dbReference type="Proteomes" id="UP000245959"/>
    </source>
</evidence>
<sequence length="298" mass="31726">MKKQLFALALVTAAGCFLAGCSGIAVITGNGIITEKTFDPGDISRLTTAGYWKITLDPNADRNQCTIVIDENLLEELAIKSGSGRLQVTPLHNLQPSREPQLRLQLKQMPEKLNFSGISDLEVTGKITRETEWSFSGSTTASIPGFAAPEIQLQASGISRLTLGGNVEKATVRTSGSTEFTFNGNIGELHLEQSGCSSATIRDCETARKMTVHSSGSSNFTFSGNLQELFMEQSGCSNAAVRSCESAEIQLSGSCTAKLDAARQLTVRAGGASQLLYSGSPELQVHTSGSAKIKKQKQ</sequence>
<gene>
    <name evidence="3" type="ORF">C8D82_10876</name>
</gene>
<feature type="chain" id="PRO_5015756420" evidence="1">
    <location>
        <begin position="20"/>
        <end position="298"/>
    </location>
</feature>
<dbReference type="AlphaFoldDB" id="A0A2U1B4E3"/>
<organism evidence="3 4">
    <name type="scientific">Victivallis vadensis</name>
    <dbReference type="NCBI Taxonomy" id="172901"/>
    <lineage>
        <taxon>Bacteria</taxon>
        <taxon>Pseudomonadati</taxon>
        <taxon>Lentisphaerota</taxon>
        <taxon>Lentisphaeria</taxon>
        <taxon>Victivallales</taxon>
        <taxon>Victivallaceae</taxon>
        <taxon>Victivallis</taxon>
    </lineage>
</organism>
<evidence type="ECO:0000313" key="3">
    <source>
        <dbReference type="EMBL" id="PVY43549.1"/>
    </source>
</evidence>
<evidence type="ECO:0000256" key="1">
    <source>
        <dbReference type="SAM" id="SignalP"/>
    </source>
</evidence>
<dbReference type="Proteomes" id="UP000245959">
    <property type="component" value="Unassembled WGS sequence"/>
</dbReference>
<keyword evidence="4" id="KW-1185">Reference proteome</keyword>
<dbReference type="Pfam" id="PF10988">
    <property type="entry name" value="DUF2807"/>
    <property type="match status" value="1"/>
</dbReference>
<accession>A0A2U1B4E3</accession>
<dbReference type="InterPro" id="IPR021255">
    <property type="entry name" value="DUF2807"/>
</dbReference>
<feature type="domain" description="Putative auto-transporter adhesin head GIN" evidence="2">
    <location>
        <begin position="46"/>
        <end position="184"/>
    </location>
</feature>
<keyword evidence="1" id="KW-0732">Signal</keyword>
<reference evidence="3 4" key="1">
    <citation type="submission" date="2018-04" db="EMBL/GenBank/DDBJ databases">
        <title>Genomic Encyclopedia of Type Strains, Phase IV (KMG-IV): sequencing the most valuable type-strain genomes for metagenomic binning, comparative biology and taxonomic classification.</title>
        <authorList>
            <person name="Goeker M."/>
        </authorList>
    </citation>
    <scope>NUCLEOTIDE SEQUENCE [LARGE SCALE GENOMIC DNA]</scope>
    <source>
        <strain evidence="3 4">DSM 14823</strain>
    </source>
</reference>
<name>A0A2U1B4E3_9BACT</name>
<protein>
    <submittedName>
        <fullName evidence="3">Putative autotransporter adhesin-like protein</fullName>
    </submittedName>
</protein>
<dbReference type="RefSeq" id="WP_147835794.1">
    <property type="nucleotide sequence ID" value="NZ_CABMMC010000138.1"/>
</dbReference>